<evidence type="ECO:0000256" key="1">
    <source>
        <dbReference type="ARBA" id="ARBA00005054"/>
    </source>
</evidence>
<dbReference type="InterPro" id="IPR036477">
    <property type="entry name" value="Formyl_transf_N_sf"/>
</dbReference>
<dbReference type="EC" id="2.1.2.2" evidence="2"/>
<feature type="domain" description="Formyl transferase N-terminal" evidence="5">
    <location>
        <begin position="9"/>
        <end position="236"/>
    </location>
</feature>
<dbReference type="InterPro" id="IPR002376">
    <property type="entry name" value="Formyl_transf_N"/>
</dbReference>
<reference evidence="6 7" key="1">
    <citation type="submission" date="2015-05" db="EMBL/GenBank/DDBJ databases">
        <authorList>
            <person name="Wang D.B."/>
            <person name="Wang M."/>
        </authorList>
    </citation>
    <scope>NUCLEOTIDE SEQUENCE [LARGE SCALE GENOMIC DNA]</scope>
    <source>
        <strain evidence="6">VL1</strain>
    </source>
</reference>
<comment type="pathway">
    <text evidence="1">Purine metabolism; IMP biosynthesis via de novo pathway; N(2)-formyl-N(1)-(5-phospho-D-ribosyl)glycinamide from N(1)-(5-phospho-D-ribosyl)glycinamide (10-formyl THF route): step 1/1.</text>
</comment>
<evidence type="ECO:0000259" key="5">
    <source>
        <dbReference type="Pfam" id="PF00551"/>
    </source>
</evidence>
<accession>A0A0G4M4J1</accession>
<dbReference type="Pfam" id="PF00551">
    <property type="entry name" value="Formyl_trans_N"/>
    <property type="match status" value="1"/>
</dbReference>
<evidence type="ECO:0000256" key="3">
    <source>
        <dbReference type="ARBA" id="ARBA00022679"/>
    </source>
</evidence>
<dbReference type="AlphaFoldDB" id="A0A0G4M4J1"/>
<gene>
    <name evidence="6" type="ORF">BN1708_015464</name>
</gene>
<dbReference type="STRING" id="100787.A0A0G4M4J1"/>
<dbReference type="PANTHER" id="PTHR43369:SF2">
    <property type="entry name" value="PHOSPHORIBOSYLGLYCINAMIDE FORMYLTRANSFERASE"/>
    <property type="match status" value="1"/>
</dbReference>
<sequence length="249" mass="27683">MIQGKSPCRILVMASGHGSNFQALIDAISVGELPDSRIISLITNRKNAHATARAEKAGQVFLILGIPWEYSNLISHGFLQRGESDEQKVTEGRQNYDSALAARILSGGQEKPELIVLAGWMHVFSTAFLEPLEKAGVKIINLHPALPGMFRKHSSRAPYSYISVGEFDGARAIERAFEELKAGRIKRTGIMAHYVIDEVDRGEPIITQEIEWNGEELEELEKKIHSYEHGLIVRATAMVAKAILDRRDI</sequence>
<keyword evidence="7" id="KW-1185">Reference proteome</keyword>
<dbReference type="PANTHER" id="PTHR43369">
    <property type="entry name" value="PHOSPHORIBOSYLGLYCINAMIDE FORMYLTRANSFERASE"/>
    <property type="match status" value="1"/>
</dbReference>
<dbReference type="Gene3D" id="3.40.50.170">
    <property type="entry name" value="Formyl transferase, N-terminal domain"/>
    <property type="match status" value="1"/>
</dbReference>
<evidence type="ECO:0000256" key="4">
    <source>
        <dbReference type="ARBA" id="ARBA00022755"/>
    </source>
</evidence>
<dbReference type="GO" id="GO:0004644">
    <property type="term" value="F:phosphoribosylglycinamide formyltransferase activity"/>
    <property type="evidence" value="ECO:0007669"/>
    <property type="project" value="UniProtKB-EC"/>
</dbReference>
<name>A0A0G4M4J1_VERLO</name>
<proteinExistence type="predicted"/>
<dbReference type="EMBL" id="CVQH01021018">
    <property type="protein sequence ID" value="CRK29112.1"/>
    <property type="molecule type" value="Genomic_DNA"/>
</dbReference>
<organism evidence="6 7">
    <name type="scientific">Verticillium longisporum</name>
    <name type="common">Verticillium dahliae var. longisporum</name>
    <dbReference type="NCBI Taxonomy" id="100787"/>
    <lineage>
        <taxon>Eukaryota</taxon>
        <taxon>Fungi</taxon>
        <taxon>Dikarya</taxon>
        <taxon>Ascomycota</taxon>
        <taxon>Pezizomycotina</taxon>
        <taxon>Sordariomycetes</taxon>
        <taxon>Hypocreomycetidae</taxon>
        <taxon>Glomerellales</taxon>
        <taxon>Plectosphaerellaceae</taxon>
        <taxon>Verticillium</taxon>
    </lineage>
</organism>
<evidence type="ECO:0000256" key="2">
    <source>
        <dbReference type="ARBA" id="ARBA00012254"/>
    </source>
</evidence>
<evidence type="ECO:0000313" key="6">
    <source>
        <dbReference type="EMBL" id="CRK29112.1"/>
    </source>
</evidence>
<dbReference type="GO" id="GO:0005737">
    <property type="term" value="C:cytoplasm"/>
    <property type="evidence" value="ECO:0007669"/>
    <property type="project" value="TreeGrafter"/>
</dbReference>
<dbReference type="Proteomes" id="UP000044602">
    <property type="component" value="Unassembled WGS sequence"/>
</dbReference>
<keyword evidence="3" id="KW-0808">Transferase</keyword>
<dbReference type="SUPFAM" id="SSF53328">
    <property type="entry name" value="Formyltransferase"/>
    <property type="match status" value="1"/>
</dbReference>
<keyword evidence="4" id="KW-0658">Purine biosynthesis</keyword>
<evidence type="ECO:0000313" key="7">
    <source>
        <dbReference type="Proteomes" id="UP000044602"/>
    </source>
</evidence>
<dbReference type="GO" id="GO:0006189">
    <property type="term" value="P:'de novo' IMP biosynthetic process"/>
    <property type="evidence" value="ECO:0007669"/>
    <property type="project" value="TreeGrafter"/>
</dbReference>
<protein>
    <recommendedName>
        <fullName evidence="2">phosphoribosylglycinamide formyltransferase 1</fullName>
        <ecNumber evidence="2">2.1.2.2</ecNumber>
    </recommendedName>
</protein>